<reference evidence="11" key="1">
    <citation type="journal article" date="2019" name="Int. J. Syst. Evol. Microbiol.">
        <title>The Global Catalogue of Microorganisms (GCM) 10K type strain sequencing project: providing services to taxonomists for standard genome sequencing and annotation.</title>
        <authorList>
            <consortium name="The Broad Institute Genomics Platform"/>
            <consortium name="The Broad Institute Genome Sequencing Center for Infectious Disease"/>
            <person name="Wu L."/>
            <person name="Ma J."/>
        </authorList>
    </citation>
    <scope>NUCLEOTIDE SEQUENCE [LARGE SCALE GENOMIC DNA]</scope>
    <source>
        <strain evidence="11">JCM 14309</strain>
    </source>
</reference>
<dbReference type="Pfam" id="PF21694">
    <property type="entry name" value="DNA_pol3_delta_C"/>
    <property type="match status" value="1"/>
</dbReference>
<evidence type="ECO:0000256" key="3">
    <source>
        <dbReference type="ARBA" id="ARBA00022695"/>
    </source>
</evidence>
<accession>A0ABP6LR66</accession>
<evidence type="ECO:0000256" key="4">
    <source>
        <dbReference type="ARBA" id="ARBA00022705"/>
    </source>
</evidence>
<dbReference type="InterPro" id="IPR008921">
    <property type="entry name" value="DNA_pol3_clamp-load_cplx_C"/>
</dbReference>
<dbReference type="Gene3D" id="3.40.50.300">
    <property type="entry name" value="P-loop containing nucleotide triphosphate hydrolases"/>
    <property type="match status" value="1"/>
</dbReference>
<keyword evidence="3" id="KW-0548">Nucleotidyltransferase</keyword>
<comment type="catalytic activity">
    <reaction evidence="7">
        <text>DNA(n) + a 2'-deoxyribonucleoside 5'-triphosphate = DNA(n+1) + diphosphate</text>
        <dbReference type="Rhea" id="RHEA:22508"/>
        <dbReference type="Rhea" id="RHEA-COMP:17339"/>
        <dbReference type="Rhea" id="RHEA-COMP:17340"/>
        <dbReference type="ChEBI" id="CHEBI:33019"/>
        <dbReference type="ChEBI" id="CHEBI:61560"/>
        <dbReference type="ChEBI" id="CHEBI:173112"/>
        <dbReference type="EC" id="2.7.7.7"/>
    </reaction>
</comment>
<organism evidence="10 11">
    <name type="scientific">Nesterenkonia aethiopica</name>
    <dbReference type="NCBI Taxonomy" id="269144"/>
    <lineage>
        <taxon>Bacteria</taxon>
        <taxon>Bacillati</taxon>
        <taxon>Actinomycetota</taxon>
        <taxon>Actinomycetes</taxon>
        <taxon>Micrococcales</taxon>
        <taxon>Micrococcaceae</taxon>
        <taxon>Nesterenkonia</taxon>
    </lineage>
</organism>
<comment type="similarity">
    <text evidence="6">Belongs to the DNA polymerase HolA subunit family.</text>
</comment>
<dbReference type="EMBL" id="BAAAVT010000004">
    <property type="protein sequence ID" value="GAA3056480.1"/>
    <property type="molecule type" value="Genomic_DNA"/>
</dbReference>
<dbReference type="PANTHER" id="PTHR34388:SF1">
    <property type="entry name" value="DNA POLYMERASE III SUBUNIT DELTA"/>
    <property type="match status" value="1"/>
</dbReference>
<evidence type="ECO:0000259" key="9">
    <source>
        <dbReference type="Pfam" id="PF21694"/>
    </source>
</evidence>
<dbReference type="RefSeq" id="WP_139827546.1">
    <property type="nucleotide sequence ID" value="NZ_BAAAVT010000004.1"/>
</dbReference>
<keyword evidence="11" id="KW-1185">Reference proteome</keyword>
<evidence type="ECO:0000256" key="1">
    <source>
        <dbReference type="ARBA" id="ARBA00012417"/>
    </source>
</evidence>
<keyword evidence="2" id="KW-0808">Transferase</keyword>
<dbReference type="Gene3D" id="1.20.272.10">
    <property type="match status" value="1"/>
</dbReference>
<evidence type="ECO:0000256" key="8">
    <source>
        <dbReference type="SAM" id="MobiDB-lite"/>
    </source>
</evidence>
<gene>
    <name evidence="10" type="ORF">GCM10010529_07970</name>
</gene>
<proteinExistence type="inferred from homology"/>
<feature type="domain" description="DNA polymerase III delta subunit-like C-terminal" evidence="9">
    <location>
        <begin position="237"/>
        <end position="349"/>
    </location>
</feature>
<dbReference type="InterPro" id="IPR048466">
    <property type="entry name" value="DNA_pol3_delta-like_C"/>
</dbReference>
<dbReference type="NCBIfam" id="TIGR01128">
    <property type="entry name" value="holA"/>
    <property type="match status" value="1"/>
</dbReference>
<evidence type="ECO:0000256" key="5">
    <source>
        <dbReference type="ARBA" id="ARBA00022932"/>
    </source>
</evidence>
<name>A0ABP6LR66_9MICC</name>
<evidence type="ECO:0000313" key="11">
    <source>
        <dbReference type="Proteomes" id="UP001500236"/>
    </source>
</evidence>
<evidence type="ECO:0000313" key="10">
    <source>
        <dbReference type="EMBL" id="GAA3056480.1"/>
    </source>
</evidence>
<dbReference type="Proteomes" id="UP001500236">
    <property type="component" value="Unassembled WGS sequence"/>
</dbReference>
<keyword evidence="5" id="KW-0239">DNA-directed DNA polymerase</keyword>
<protein>
    <recommendedName>
        <fullName evidence="1">DNA-directed DNA polymerase</fullName>
        <ecNumber evidence="1">2.7.7.7</ecNumber>
    </recommendedName>
</protein>
<dbReference type="InterPro" id="IPR027417">
    <property type="entry name" value="P-loop_NTPase"/>
</dbReference>
<dbReference type="SUPFAM" id="SSF48019">
    <property type="entry name" value="post-AAA+ oligomerization domain-like"/>
    <property type="match status" value="1"/>
</dbReference>
<evidence type="ECO:0000256" key="7">
    <source>
        <dbReference type="ARBA" id="ARBA00049244"/>
    </source>
</evidence>
<dbReference type="SUPFAM" id="SSF52540">
    <property type="entry name" value="P-loop containing nucleoside triphosphate hydrolases"/>
    <property type="match status" value="1"/>
</dbReference>
<evidence type="ECO:0000256" key="2">
    <source>
        <dbReference type="ARBA" id="ARBA00022679"/>
    </source>
</evidence>
<feature type="compositionally biased region" description="Gly residues" evidence="8">
    <location>
        <begin position="9"/>
        <end position="29"/>
    </location>
</feature>
<dbReference type="PANTHER" id="PTHR34388">
    <property type="entry name" value="DNA POLYMERASE III SUBUNIT DELTA"/>
    <property type="match status" value="1"/>
</dbReference>
<feature type="region of interest" description="Disordered" evidence="8">
    <location>
        <begin position="1"/>
        <end position="40"/>
    </location>
</feature>
<keyword evidence="4" id="KW-0235">DNA replication</keyword>
<dbReference type="InterPro" id="IPR005790">
    <property type="entry name" value="DNA_polIII_delta"/>
</dbReference>
<sequence length="359" mass="37759">MAAAQRGAGQRGAGRRGAGQRTQGGGSAGRKGASPRAGEDFRLVEPAPLMLLRGPEDYLASRAMDRIKATLRSAHPDLEYTRLDVSAAARGELATVASPSLFGEARLILAEDLAQMNDAFLEDALSYLGEAPDAEVTVVMRHSGGNRGKKLLDAMSGRAVVVDCAAAKSDTDKMDFLRREFRAAGREIQPDAARALVAAAGSSLSDLGGACQQLIRDVPGAITEEDVDRYHGGRVEATAFKVADAAFDGRRDAATRLYRHAMATGVSPIAVTAALARKGRQIAALVDHRGSADRLASDLGVPPWQLRQAAETARRWQSHRAAAAVEAVARADAEAKGASRTPEYAVERAIGIIAGSVGR</sequence>
<comment type="caution">
    <text evidence="10">The sequence shown here is derived from an EMBL/GenBank/DDBJ whole genome shotgun (WGS) entry which is preliminary data.</text>
</comment>
<dbReference type="EC" id="2.7.7.7" evidence="1"/>
<evidence type="ECO:0000256" key="6">
    <source>
        <dbReference type="ARBA" id="ARBA00034754"/>
    </source>
</evidence>